<dbReference type="AlphaFoldDB" id="A0A8J7NYX4"/>
<evidence type="ECO:0000256" key="6">
    <source>
        <dbReference type="ARBA" id="ARBA00023136"/>
    </source>
</evidence>
<feature type="transmembrane region" description="Helical" evidence="7">
    <location>
        <begin position="242"/>
        <end position="265"/>
    </location>
</feature>
<evidence type="ECO:0000256" key="5">
    <source>
        <dbReference type="ARBA" id="ARBA00022989"/>
    </source>
</evidence>
<dbReference type="Pfam" id="PF09815">
    <property type="entry name" value="XK-related"/>
    <property type="match status" value="1"/>
</dbReference>
<keyword evidence="4 7" id="KW-0812">Transmembrane</keyword>
<feature type="transmembrane region" description="Helical" evidence="7">
    <location>
        <begin position="57"/>
        <end position="81"/>
    </location>
</feature>
<gene>
    <name evidence="8" type="primary">Xkr9</name>
    <name evidence="8" type="ORF">GTO95_0013453</name>
</gene>
<dbReference type="PANTHER" id="PTHR16024:SF13">
    <property type="entry name" value="XK-RELATED PROTEIN 9"/>
    <property type="match status" value="1"/>
</dbReference>
<dbReference type="EMBL" id="JAAWVO010059933">
    <property type="protein sequence ID" value="MBN3322352.1"/>
    <property type="molecule type" value="Genomic_DNA"/>
</dbReference>
<keyword evidence="3" id="KW-1003">Cell membrane</keyword>
<evidence type="ECO:0000256" key="7">
    <source>
        <dbReference type="RuleBase" id="RU910716"/>
    </source>
</evidence>
<accession>A0A8J7NYX4</accession>
<feature type="non-terminal residue" evidence="8">
    <location>
        <position position="401"/>
    </location>
</feature>
<protein>
    <recommendedName>
        <fullName evidence="7">XK-related protein</fullName>
    </recommendedName>
</protein>
<evidence type="ECO:0000313" key="9">
    <source>
        <dbReference type="Proteomes" id="UP000736164"/>
    </source>
</evidence>
<reference evidence="8" key="1">
    <citation type="journal article" date="2021" name="Cell">
        <title>Tracing the genetic footprints of vertebrate landing in non-teleost ray-finned fishes.</title>
        <authorList>
            <person name="Bi X."/>
            <person name="Wang K."/>
            <person name="Yang L."/>
            <person name="Pan H."/>
            <person name="Jiang H."/>
            <person name="Wei Q."/>
            <person name="Fang M."/>
            <person name="Yu H."/>
            <person name="Zhu C."/>
            <person name="Cai Y."/>
            <person name="He Y."/>
            <person name="Gan X."/>
            <person name="Zeng H."/>
            <person name="Yu D."/>
            <person name="Zhu Y."/>
            <person name="Jiang H."/>
            <person name="Qiu Q."/>
            <person name="Yang H."/>
            <person name="Zhang Y.E."/>
            <person name="Wang W."/>
            <person name="Zhu M."/>
            <person name="He S."/>
            <person name="Zhang G."/>
        </authorList>
    </citation>
    <scope>NUCLEOTIDE SEQUENCE</scope>
    <source>
        <strain evidence="8">Allg_001</strain>
    </source>
</reference>
<dbReference type="InterPro" id="IPR050895">
    <property type="entry name" value="XK-related_scramblase"/>
</dbReference>
<evidence type="ECO:0000313" key="8">
    <source>
        <dbReference type="EMBL" id="MBN3322352.1"/>
    </source>
</evidence>
<dbReference type="Proteomes" id="UP000736164">
    <property type="component" value="Unassembled WGS sequence"/>
</dbReference>
<name>A0A8J7NYX4_ATRSP</name>
<keyword evidence="6 7" id="KW-0472">Membrane</keyword>
<feature type="transmembrane region" description="Helical" evidence="7">
    <location>
        <begin position="182"/>
        <end position="205"/>
    </location>
</feature>
<feature type="transmembrane region" description="Helical" evidence="7">
    <location>
        <begin position="285"/>
        <end position="302"/>
    </location>
</feature>
<comment type="subcellular location">
    <subcellularLocation>
        <location evidence="1">Cell membrane</location>
        <topology evidence="1">Multi-pass membrane protein</topology>
    </subcellularLocation>
    <subcellularLocation>
        <location evidence="7">Membrane</location>
        <topology evidence="7">Multi-pass membrane protein</topology>
    </subcellularLocation>
</comment>
<feature type="transmembrane region" description="Helical" evidence="7">
    <location>
        <begin position="341"/>
        <end position="364"/>
    </location>
</feature>
<comment type="similarity">
    <text evidence="2 7">Belongs to the XK family.</text>
</comment>
<feature type="non-terminal residue" evidence="8">
    <location>
        <position position="1"/>
    </location>
</feature>
<keyword evidence="5 7" id="KW-1133">Transmembrane helix</keyword>
<evidence type="ECO:0000256" key="4">
    <source>
        <dbReference type="ARBA" id="ARBA00022692"/>
    </source>
</evidence>
<dbReference type="InterPro" id="IPR018629">
    <property type="entry name" value="XK-rel"/>
</dbReference>
<dbReference type="GO" id="GO:0005886">
    <property type="term" value="C:plasma membrane"/>
    <property type="evidence" value="ECO:0007669"/>
    <property type="project" value="UniProtKB-SubCell"/>
</dbReference>
<feature type="transmembrane region" description="Helical" evidence="7">
    <location>
        <begin position="314"/>
        <end position="335"/>
    </location>
</feature>
<organism evidence="8 9">
    <name type="scientific">Atractosteus spatula</name>
    <name type="common">Alligator gar</name>
    <name type="synonym">Lepisosteus spatula</name>
    <dbReference type="NCBI Taxonomy" id="7917"/>
    <lineage>
        <taxon>Eukaryota</taxon>
        <taxon>Metazoa</taxon>
        <taxon>Chordata</taxon>
        <taxon>Craniata</taxon>
        <taxon>Vertebrata</taxon>
        <taxon>Euteleostomi</taxon>
        <taxon>Actinopterygii</taxon>
        <taxon>Neopterygii</taxon>
        <taxon>Holostei</taxon>
        <taxon>Semionotiformes</taxon>
        <taxon>Lepisosteidae</taxon>
        <taxon>Atractosteus</taxon>
    </lineage>
</organism>
<proteinExistence type="inferred from homology"/>
<comment type="caution">
    <text evidence="8">The sequence shown here is derived from an EMBL/GenBank/DDBJ whole genome shotgun (WGS) entry which is preliminary data.</text>
</comment>
<dbReference type="PANTHER" id="PTHR16024">
    <property type="entry name" value="XK-RELATED PROTEIN"/>
    <property type="match status" value="1"/>
</dbReference>
<evidence type="ECO:0000256" key="3">
    <source>
        <dbReference type="ARBA" id="ARBA00022475"/>
    </source>
</evidence>
<keyword evidence="9" id="KW-1185">Reference proteome</keyword>
<feature type="transmembrane region" description="Helical" evidence="7">
    <location>
        <begin position="102"/>
        <end position="123"/>
    </location>
</feature>
<evidence type="ECO:0000256" key="2">
    <source>
        <dbReference type="ARBA" id="ARBA00008789"/>
    </source>
</evidence>
<sequence length="401" mass="46764">MKGDVAAFKEYKPCAIKTMQYSKRHCFWTVVGVLTYLLDIGTDVWVAFQYFMDGRYAWFALTLLFVVSATVTIQIFSYSWFKDDRDDREREREELTQEEQEAPGHCIFLLHLLQMGIFTRYIWLLGKGFKAMKSRCSVSYQGNNIHCVAFAEAADVSMLRLFETFLESVPQLVLQLYIILEYGNIITIQYITILTSFFSIAWATVDYQRCLRRSLHYKEEMHAGLSTVVYLLYKLFTVTSRVLSIILLTILNVVWTSALVVVWLFGTLWAFRQKTNFCTSKNLEVFYRMIVGVLLVFTFFNVKGQNTKVSMTIYYILSALQILFIILVIYFLKPSAQRTDYFFPICIAVICTFVLGIFCLVLYYKFFHPKKYCVVEADEVDGLELGASRQKPSRMNTFLQQ</sequence>
<feature type="transmembrane region" description="Helical" evidence="7">
    <location>
        <begin position="26"/>
        <end position="51"/>
    </location>
</feature>
<evidence type="ECO:0000256" key="1">
    <source>
        <dbReference type="ARBA" id="ARBA00004651"/>
    </source>
</evidence>